<protein>
    <submittedName>
        <fullName evidence="1">Metallopeptidase family protein</fullName>
    </submittedName>
</protein>
<organism evidence="1 2">
    <name type="scientific">Tepidiforma bonchosmolovskayae</name>
    <dbReference type="NCBI Taxonomy" id="2601677"/>
    <lineage>
        <taxon>Bacteria</taxon>
        <taxon>Bacillati</taxon>
        <taxon>Chloroflexota</taxon>
        <taxon>Tepidiformia</taxon>
        <taxon>Tepidiformales</taxon>
        <taxon>Tepidiformaceae</taxon>
        <taxon>Tepidiforma</taxon>
    </lineage>
</organism>
<dbReference type="InterPro" id="IPR010428">
    <property type="entry name" value="Zincin_1"/>
</dbReference>
<evidence type="ECO:0000313" key="1">
    <source>
        <dbReference type="EMBL" id="QFG04297.1"/>
    </source>
</evidence>
<evidence type="ECO:0000313" key="2">
    <source>
        <dbReference type="Proteomes" id="UP000326331"/>
    </source>
</evidence>
<dbReference type="Proteomes" id="UP000326331">
    <property type="component" value="Chromosome"/>
</dbReference>
<dbReference type="Pfam" id="PF06262">
    <property type="entry name" value="Zincin_1"/>
    <property type="match status" value="1"/>
</dbReference>
<keyword evidence="2" id="KW-1185">Reference proteome</keyword>
<proteinExistence type="predicted"/>
<dbReference type="CDD" id="cd12952">
    <property type="entry name" value="MMP_ACEL2062"/>
    <property type="match status" value="1"/>
</dbReference>
<dbReference type="EMBL" id="CP042829">
    <property type="protein sequence ID" value="QFG04297.1"/>
    <property type="molecule type" value="Genomic_DNA"/>
</dbReference>
<sequence length="125" mass="14340">MMRVDRKTFRRLVREAVASLPPELLARVHNVDIVIEPRPTARDRRLAGIGPNDLLLGLYHGIPLTHRGENYNLVAPDKISIYHEHIEAICNSEDEVREQVRKTVLHELGHYFGIDDDRLEELGMG</sequence>
<dbReference type="InterPro" id="IPR038555">
    <property type="entry name" value="Zincin_1_sf"/>
</dbReference>
<gene>
    <name evidence="1" type="ORF">Tbon_03055</name>
</gene>
<accession>A0ABX6C4V8</accession>
<reference evidence="1 2" key="1">
    <citation type="submission" date="2019-08" db="EMBL/GenBank/DDBJ databases">
        <authorList>
            <person name="Toschakov S.V."/>
        </authorList>
    </citation>
    <scope>NUCLEOTIDE SEQUENCE [LARGE SCALE GENOMIC DNA]</scope>
    <source>
        <strain evidence="1 2">3753O</strain>
    </source>
</reference>
<reference evidence="1 2" key="2">
    <citation type="submission" date="2019-10" db="EMBL/GenBank/DDBJ databases">
        <title>Thermopilla bonchosmolovskayae gen. nov., sp. nov., a moderately thermophilic Chloroflexi bacterium from a Chukotka hot spring (Arctic, Russia), representing a novel classis Thermopillaia, which include previously uncultivated lineage OLB14.</title>
        <authorList>
            <person name="Kochetkova T.V."/>
            <person name="Zayulina K.S."/>
            <person name="Zhigarkov V.S."/>
            <person name="Minaev N.V."/>
            <person name="Novikov A."/>
            <person name="Toshchakov S.V."/>
            <person name="Elcheninov A.G."/>
            <person name="Kublanov I.V."/>
        </authorList>
    </citation>
    <scope>NUCLEOTIDE SEQUENCE [LARGE SCALE GENOMIC DNA]</scope>
    <source>
        <strain evidence="1 2">3753O</strain>
    </source>
</reference>
<dbReference type="SUPFAM" id="SSF55486">
    <property type="entry name" value="Metalloproteases ('zincins'), catalytic domain"/>
    <property type="match status" value="1"/>
</dbReference>
<name>A0ABX6C4V8_9CHLR</name>
<dbReference type="Gene3D" id="3.30.2010.20">
    <property type="match status" value="1"/>
</dbReference>